<feature type="region of interest" description="Disordered" evidence="1">
    <location>
        <begin position="115"/>
        <end position="160"/>
    </location>
</feature>
<feature type="region of interest" description="Disordered" evidence="1">
    <location>
        <begin position="42"/>
        <end position="88"/>
    </location>
</feature>
<feature type="compositionally biased region" description="Low complexity" evidence="1">
    <location>
        <begin position="142"/>
        <end position="151"/>
    </location>
</feature>
<feature type="chain" id="PRO_5035260579" evidence="2">
    <location>
        <begin position="20"/>
        <end position="160"/>
    </location>
</feature>
<keyword evidence="4" id="KW-1185">Reference proteome</keyword>
<reference evidence="3" key="1">
    <citation type="submission" date="2021-06" db="EMBL/GenBank/DDBJ databases">
        <authorList>
            <person name="Hodson N. C."/>
            <person name="Mongue J. A."/>
            <person name="Jaron S. K."/>
        </authorList>
    </citation>
    <scope>NUCLEOTIDE SEQUENCE</scope>
</reference>
<feature type="signal peptide" evidence="2">
    <location>
        <begin position="1"/>
        <end position="19"/>
    </location>
</feature>
<name>A0A8J2LQL8_9HEXA</name>
<dbReference type="Proteomes" id="UP000708208">
    <property type="component" value="Unassembled WGS sequence"/>
</dbReference>
<comment type="caution">
    <text evidence="3">The sequence shown here is derived from an EMBL/GenBank/DDBJ whole genome shotgun (WGS) entry which is preliminary data.</text>
</comment>
<evidence type="ECO:0000313" key="4">
    <source>
        <dbReference type="Proteomes" id="UP000708208"/>
    </source>
</evidence>
<organism evidence="3 4">
    <name type="scientific">Allacma fusca</name>
    <dbReference type="NCBI Taxonomy" id="39272"/>
    <lineage>
        <taxon>Eukaryota</taxon>
        <taxon>Metazoa</taxon>
        <taxon>Ecdysozoa</taxon>
        <taxon>Arthropoda</taxon>
        <taxon>Hexapoda</taxon>
        <taxon>Collembola</taxon>
        <taxon>Symphypleona</taxon>
        <taxon>Sminthuridae</taxon>
        <taxon>Allacma</taxon>
    </lineage>
</organism>
<evidence type="ECO:0000256" key="2">
    <source>
        <dbReference type="SAM" id="SignalP"/>
    </source>
</evidence>
<proteinExistence type="predicted"/>
<dbReference type="AlphaFoldDB" id="A0A8J2LQL8"/>
<feature type="compositionally biased region" description="Polar residues" evidence="1">
    <location>
        <begin position="61"/>
        <end position="76"/>
    </location>
</feature>
<dbReference type="EMBL" id="CAJVCH010571263">
    <property type="protein sequence ID" value="CAG7837049.1"/>
    <property type="molecule type" value="Genomic_DNA"/>
</dbReference>
<feature type="compositionally biased region" description="Pro residues" evidence="1">
    <location>
        <begin position="115"/>
        <end position="141"/>
    </location>
</feature>
<sequence>MRFYVASVLLVLQVSLSYATEPAASDGTVAAQPLLTVPAPVNASPQAAPGSHLNEIPNLDGVTSETKNPDGSTTRITHFRGQLPPNAYPPPFPQYNPYFAYSVLPPYFYPVGPPHPGPAYPQPPFGPLPVNPQSLPPPQPASPQALPAGPANPVAASPIK</sequence>
<evidence type="ECO:0000313" key="3">
    <source>
        <dbReference type="EMBL" id="CAG7837049.1"/>
    </source>
</evidence>
<evidence type="ECO:0000256" key="1">
    <source>
        <dbReference type="SAM" id="MobiDB-lite"/>
    </source>
</evidence>
<keyword evidence="2" id="KW-0732">Signal</keyword>
<protein>
    <submittedName>
        <fullName evidence="3">Uncharacterized protein</fullName>
    </submittedName>
</protein>
<accession>A0A8J2LQL8</accession>
<gene>
    <name evidence="3" type="ORF">AFUS01_LOCUS46219</name>
</gene>